<evidence type="ECO:0000256" key="1">
    <source>
        <dbReference type="ARBA" id="ARBA00004442"/>
    </source>
</evidence>
<keyword evidence="3" id="KW-0998">Cell outer membrane</keyword>
<keyword evidence="6" id="KW-1185">Reference proteome</keyword>
<name>A0ABU2YKP2_9FLAO</name>
<dbReference type="Gene3D" id="2.60.40.1120">
    <property type="entry name" value="Carboxypeptidase-like, regulatory domain"/>
    <property type="match status" value="1"/>
</dbReference>
<dbReference type="Pfam" id="PF13620">
    <property type="entry name" value="CarboxypepD_reg"/>
    <property type="match status" value="1"/>
</dbReference>
<keyword evidence="2" id="KW-0472">Membrane</keyword>
<dbReference type="Gene3D" id="2.40.170.20">
    <property type="entry name" value="TonB-dependent receptor, beta-barrel domain"/>
    <property type="match status" value="1"/>
</dbReference>
<dbReference type="InterPro" id="IPR008969">
    <property type="entry name" value="CarboxyPept-like_regulatory"/>
</dbReference>
<sequence length="944" mass="105842">MKKNFFNFLMLGILLTLSSFAQQTKIIGSVKDAVTNESIPNVVITIEETSQTTKTNAKGEFSFTENVPLGEQVLKLEKQGYLTARFPIVVNEGGTVNITDMFMQIDVTDTPDLFSITLSDDELSGDDAGADNISGLLSSSRDIFNRTAAFEFSSSFFRLRGLDSENGKVMINGVEMNKMFNGRPQWNNWGGMNDVLRNQEFTNGLMPSAFNFGSALGTTNIDTRASHYRRGGRVTYSSSNRSYTNRLMVKYSSGLVEGGWAYSFSLGRRWGDEGYQDATFYEANSFFASVEKKINDKHSINFTGMYAPVRNGRSSSNTQEVFDLKGIKYNEFWGFQDGQKRNSRVRRIEEPIIMLNHYWTLNDKTSINTNVAYQFGEFGGSRLDNNGTDLITNSSGSISYEGGGANPSPTYYQKLPSYLLREFPDDPGIAFGAQQQFLNDGQIDWDAMYTANISNAQGGGNARYALYEDRNDDKSLTVNSFITTDLTEKIQLNAGINFRRLKSENFAEIIDLLGATTYLDVDGFAESDPTRAQNDLQNPNNLVGVGDKFRYHFNMFANEIGGFAQALFKYNKVDFYLAANVTNTSYQREGLFENGAFPGDRSFGKGEKVNFTGIGAKVGATYKITGKHLIDFNGGYLTKAPTLRNTFSNSRENHDIVPNITEEKLLSADLSYIYRSPIIKARLTGFYTKIEDANEISFFFADGIGNINATSDLESAAADDSNFVQEILQGIDKRHIGAELGIEAQITPTIKLKGAASYGQYTYDNNPNLYIASEDFAAFAVGQSTLKDYRLAGGPQKAYSVGFEYRDPDFWFFGATTNFFDDTFVDISPLNRSANFYTDVDGQVFTDYDEDEARELLRQEEFDTYMTVNLIGGKSWKIGDYFVGFFASINNLLDKEFRTGGFEQGRNANFRQLREDRSLGTPVFGNRYWYGRGATYFLNVYFRF</sequence>
<dbReference type="Proteomes" id="UP001259492">
    <property type="component" value="Unassembled WGS sequence"/>
</dbReference>
<comment type="subcellular location">
    <subcellularLocation>
        <location evidence="1">Cell outer membrane</location>
    </subcellularLocation>
</comment>
<dbReference type="SUPFAM" id="SSF56935">
    <property type="entry name" value="Porins"/>
    <property type="match status" value="1"/>
</dbReference>
<evidence type="ECO:0000256" key="3">
    <source>
        <dbReference type="ARBA" id="ARBA00023237"/>
    </source>
</evidence>
<evidence type="ECO:0000256" key="2">
    <source>
        <dbReference type="ARBA" id="ARBA00023136"/>
    </source>
</evidence>
<evidence type="ECO:0000256" key="4">
    <source>
        <dbReference type="SAM" id="SignalP"/>
    </source>
</evidence>
<keyword evidence="4" id="KW-0732">Signal</keyword>
<organism evidence="5 6">
    <name type="scientific">Microcosmobacter mediterraneus</name>
    <dbReference type="NCBI Taxonomy" id="3075607"/>
    <lineage>
        <taxon>Bacteria</taxon>
        <taxon>Pseudomonadati</taxon>
        <taxon>Bacteroidota</taxon>
        <taxon>Flavobacteriia</taxon>
        <taxon>Flavobacteriales</taxon>
        <taxon>Flavobacteriaceae</taxon>
        <taxon>Microcosmobacter</taxon>
    </lineage>
</organism>
<reference evidence="5 6" key="1">
    <citation type="submission" date="2023-09" db="EMBL/GenBank/DDBJ databases">
        <authorList>
            <person name="Rey-Velasco X."/>
        </authorList>
    </citation>
    <scope>NUCLEOTIDE SEQUENCE [LARGE SCALE GENOMIC DNA]</scope>
    <source>
        <strain evidence="5 6">W332</strain>
    </source>
</reference>
<evidence type="ECO:0000313" key="6">
    <source>
        <dbReference type="Proteomes" id="UP001259492"/>
    </source>
</evidence>
<proteinExistence type="predicted"/>
<protein>
    <submittedName>
        <fullName evidence="5">Carboxypeptidase regulatory-like domain-containing protein</fullName>
    </submittedName>
</protein>
<dbReference type="InterPro" id="IPR036942">
    <property type="entry name" value="Beta-barrel_TonB_sf"/>
</dbReference>
<accession>A0ABU2YKP2</accession>
<feature type="signal peptide" evidence="4">
    <location>
        <begin position="1"/>
        <end position="21"/>
    </location>
</feature>
<dbReference type="EMBL" id="JAVRIA010000003">
    <property type="protein sequence ID" value="MDT0558627.1"/>
    <property type="molecule type" value="Genomic_DNA"/>
</dbReference>
<dbReference type="SUPFAM" id="SSF49464">
    <property type="entry name" value="Carboxypeptidase regulatory domain-like"/>
    <property type="match status" value="1"/>
</dbReference>
<comment type="caution">
    <text evidence="5">The sequence shown here is derived from an EMBL/GenBank/DDBJ whole genome shotgun (WGS) entry which is preliminary data.</text>
</comment>
<gene>
    <name evidence="5" type="ORF">RM697_08215</name>
</gene>
<dbReference type="RefSeq" id="WP_311427387.1">
    <property type="nucleotide sequence ID" value="NZ_JAVRIA010000003.1"/>
</dbReference>
<feature type="chain" id="PRO_5046196168" evidence="4">
    <location>
        <begin position="22"/>
        <end position="944"/>
    </location>
</feature>
<evidence type="ECO:0000313" key="5">
    <source>
        <dbReference type="EMBL" id="MDT0558627.1"/>
    </source>
</evidence>